<sequence length="186" mass="20419">MSAFQAVSCAGTRATVRPLRDITRELDKVLQGLSSEKVTPGKMTTAEHLERIARDLNQSLMTPVGVCASKTLSLMARLTHLVEQIEEKIKSGAEMEAEQSILAEMAADTVQLQRKINDERLATPLSSTEDLNILDGFNGEANKIRGTIKHLQESIELVQDNAALIEKNQALKQKISELKNNALARA</sequence>
<dbReference type="KEGG" id="mcys:MCB1EB_0975"/>
<protein>
    <submittedName>
        <fullName evidence="1">DNA-directed RNA polymerase subunit beta</fullName>
    </submittedName>
</protein>
<gene>
    <name evidence="1" type="ORF">MCB1EB_0975</name>
</gene>
<dbReference type="EMBL" id="AP018150">
    <property type="protein sequence ID" value="BBE09136.1"/>
    <property type="molecule type" value="Genomic_DNA"/>
</dbReference>
<dbReference type="AlphaFoldDB" id="A0A2Z6EUR4"/>
<proteinExistence type="predicted"/>
<dbReference type="RefSeq" id="WP_152034316.1">
    <property type="nucleotide sequence ID" value="NZ_AP018150.1"/>
</dbReference>
<evidence type="ECO:0000313" key="1">
    <source>
        <dbReference type="EMBL" id="BBE09136.1"/>
    </source>
</evidence>
<accession>A0A2Z6EUR4</accession>
<name>A0A2Z6EUR4_9BURK</name>
<keyword evidence="1" id="KW-0804">Transcription</keyword>
<reference evidence="1 2" key="1">
    <citation type="journal article" date="2018" name="Microbes Environ.">
        <title>Comparative Genomic Insights into Endofungal Lifestyles of Two Bacterial Endosymbionts, Mycoavidus cysteinexigens and Burkholderia rhizoxinica.</title>
        <authorList>
            <person name="Sharmin D."/>
            <person name="Guo Y."/>
            <person name="Nishizawa T."/>
            <person name="Ohshima S."/>
            <person name="Sato Y."/>
            <person name="Takashima Y."/>
            <person name="Narisawa K."/>
            <person name="Ohta H."/>
        </authorList>
    </citation>
    <scope>NUCLEOTIDE SEQUENCE [LARGE SCALE GENOMIC DNA]</scope>
    <source>
        <strain evidence="1 2">B1-EB</strain>
    </source>
</reference>
<dbReference type="GO" id="GO:0000428">
    <property type="term" value="C:DNA-directed RNA polymerase complex"/>
    <property type="evidence" value="ECO:0007669"/>
    <property type="project" value="UniProtKB-KW"/>
</dbReference>
<dbReference type="Proteomes" id="UP000282597">
    <property type="component" value="Chromosome"/>
</dbReference>
<keyword evidence="1" id="KW-0240">DNA-directed RNA polymerase</keyword>
<organism evidence="1 2">
    <name type="scientific">Mycoavidus cysteinexigens</name>
    <dbReference type="NCBI Taxonomy" id="1553431"/>
    <lineage>
        <taxon>Bacteria</taxon>
        <taxon>Pseudomonadati</taxon>
        <taxon>Pseudomonadota</taxon>
        <taxon>Betaproteobacteria</taxon>
        <taxon>Burkholderiales</taxon>
        <taxon>Burkholderiaceae</taxon>
        <taxon>Mycoavidus</taxon>
    </lineage>
</organism>
<evidence type="ECO:0000313" key="2">
    <source>
        <dbReference type="Proteomes" id="UP000282597"/>
    </source>
</evidence>
<keyword evidence="2" id="KW-1185">Reference proteome</keyword>